<dbReference type="GO" id="GO:0008270">
    <property type="term" value="F:zinc ion binding"/>
    <property type="evidence" value="ECO:0007669"/>
    <property type="project" value="TreeGrafter"/>
</dbReference>
<organism evidence="2 3">
    <name type="scientific">Perkinsus olseni</name>
    <name type="common">Perkinsus atlanticus</name>
    <dbReference type="NCBI Taxonomy" id="32597"/>
    <lineage>
        <taxon>Eukaryota</taxon>
        <taxon>Sar</taxon>
        <taxon>Alveolata</taxon>
        <taxon>Perkinsozoa</taxon>
        <taxon>Perkinsea</taxon>
        <taxon>Perkinsida</taxon>
        <taxon>Perkinsidae</taxon>
        <taxon>Perkinsus</taxon>
    </lineage>
</organism>
<dbReference type="EMBL" id="JABANO010024126">
    <property type="protein sequence ID" value="KAF4722405.1"/>
    <property type="molecule type" value="Genomic_DNA"/>
</dbReference>
<dbReference type="InterPro" id="IPR036465">
    <property type="entry name" value="vWFA_dom_sf"/>
</dbReference>
<evidence type="ECO:0000259" key="1">
    <source>
        <dbReference type="Pfam" id="PF04811"/>
    </source>
</evidence>
<proteinExistence type="predicted"/>
<dbReference type="Proteomes" id="UP000553632">
    <property type="component" value="Unassembled WGS sequence"/>
</dbReference>
<gene>
    <name evidence="2" type="ORF">FOZ63_024640</name>
</gene>
<feature type="non-terminal residue" evidence="2">
    <location>
        <position position="120"/>
    </location>
</feature>
<feature type="domain" description="Sec23/Sec24 trunk" evidence="1">
    <location>
        <begin position="1"/>
        <end position="96"/>
    </location>
</feature>
<evidence type="ECO:0000313" key="3">
    <source>
        <dbReference type="Proteomes" id="UP000553632"/>
    </source>
</evidence>
<accession>A0A7J6RPL1</accession>
<evidence type="ECO:0000313" key="2">
    <source>
        <dbReference type="EMBL" id="KAF4722405.1"/>
    </source>
</evidence>
<dbReference type="Pfam" id="PF04811">
    <property type="entry name" value="Sec23_trunk"/>
    <property type="match status" value="1"/>
</dbReference>
<feature type="non-terminal residue" evidence="2">
    <location>
        <position position="1"/>
    </location>
</feature>
<dbReference type="InterPro" id="IPR006896">
    <property type="entry name" value="Sec23/24_trunk_dom"/>
</dbReference>
<dbReference type="GO" id="GO:0070971">
    <property type="term" value="C:endoplasmic reticulum exit site"/>
    <property type="evidence" value="ECO:0007669"/>
    <property type="project" value="TreeGrafter"/>
</dbReference>
<dbReference type="PANTHER" id="PTHR13803">
    <property type="entry name" value="SEC24-RELATED PROTEIN"/>
    <property type="match status" value="1"/>
</dbReference>
<reference evidence="2 3" key="1">
    <citation type="submission" date="2020-04" db="EMBL/GenBank/DDBJ databases">
        <title>Perkinsus olseni comparative genomics.</title>
        <authorList>
            <person name="Bogema D.R."/>
        </authorList>
    </citation>
    <scope>NUCLEOTIDE SEQUENCE [LARGE SCALE GENOMIC DNA]</scope>
    <source>
        <strain evidence="2 3">ATCC PRA-207</strain>
    </source>
</reference>
<sequence length="120" mass="13619">PSVGPSALKSTKENLRLLNTDREIEMLKPTVEGYKELAGELTRVQITAEMFLTTSMYMDVASISPLARYTGGDIRYYPGFRADVQGEKLRAELQHVCTRDMGWEAVMRVRVSKGWKITNF</sequence>
<dbReference type="GO" id="GO:0006886">
    <property type="term" value="P:intracellular protein transport"/>
    <property type="evidence" value="ECO:0007669"/>
    <property type="project" value="InterPro"/>
</dbReference>
<dbReference type="GO" id="GO:0030127">
    <property type="term" value="C:COPII vesicle coat"/>
    <property type="evidence" value="ECO:0007669"/>
    <property type="project" value="InterPro"/>
</dbReference>
<dbReference type="GO" id="GO:0000149">
    <property type="term" value="F:SNARE binding"/>
    <property type="evidence" value="ECO:0007669"/>
    <property type="project" value="TreeGrafter"/>
</dbReference>
<dbReference type="InterPro" id="IPR050550">
    <property type="entry name" value="SEC23_SEC24_subfamily"/>
</dbReference>
<dbReference type="PANTHER" id="PTHR13803:SF39">
    <property type="entry name" value="SECRETORY 24AB, ISOFORM A"/>
    <property type="match status" value="1"/>
</dbReference>
<dbReference type="AlphaFoldDB" id="A0A7J6RPL1"/>
<protein>
    <recommendedName>
        <fullName evidence="1">Sec23/Sec24 trunk domain-containing protein</fullName>
    </recommendedName>
</protein>
<name>A0A7J6RPL1_PEROL</name>
<dbReference type="GO" id="GO:0090110">
    <property type="term" value="P:COPII-coated vesicle cargo loading"/>
    <property type="evidence" value="ECO:0007669"/>
    <property type="project" value="TreeGrafter"/>
</dbReference>
<keyword evidence="3" id="KW-1185">Reference proteome</keyword>
<dbReference type="SUPFAM" id="SSF53300">
    <property type="entry name" value="vWA-like"/>
    <property type="match status" value="1"/>
</dbReference>
<dbReference type="Gene3D" id="3.40.50.410">
    <property type="entry name" value="von Willebrand factor, type A domain"/>
    <property type="match status" value="1"/>
</dbReference>
<comment type="caution">
    <text evidence="2">The sequence shown here is derived from an EMBL/GenBank/DDBJ whole genome shotgun (WGS) entry which is preliminary data.</text>
</comment>
<dbReference type="SUPFAM" id="SSF81995">
    <property type="entry name" value="beta-sandwich domain of Sec23/24"/>
    <property type="match status" value="1"/>
</dbReference>